<name>A0A1B9J0Q7_9TREE</name>
<feature type="domain" description="SGNH hydrolase-type esterase" evidence="1">
    <location>
        <begin position="11"/>
        <end position="209"/>
    </location>
</feature>
<dbReference type="Proteomes" id="UP000092583">
    <property type="component" value="Unassembled WGS sequence"/>
</dbReference>
<dbReference type="PANTHER" id="PTHR14209">
    <property type="entry name" value="ISOAMYL ACETATE-HYDROLYZING ESTERASE 1"/>
    <property type="match status" value="1"/>
</dbReference>
<evidence type="ECO:0000259" key="1">
    <source>
        <dbReference type="Pfam" id="PF13472"/>
    </source>
</evidence>
<dbReference type="PANTHER" id="PTHR14209:SF19">
    <property type="entry name" value="ISOAMYL ACETATE-HYDROLYZING ESTERASE 1 HOMOLOG"/>
    <property type="match status" value="1"/>
</dbReference>
<dbReference type="InterPro" id="IPR013830">
    <property type="entry name" value="SGNH_hydro"/>
</dbReference>
<organism evidence="2 3">
    <name type="scientific">Kwoniella mangroviensis CBS 10435</name>
    <dbReference type="NCBI Taxonomy" id="1331196"/>
    <lineage>
        <taxon>Eukaryota</taxon>
        <taxon>Fungi</taxon>
        <taxon>Dikarya</taxon>
        <taxon>Basidiomycota</taxon>
        <taxon>Agaricomycotina</taxon>
        <taxon>Tremellomycetes</taxon>
        <taxon>Tremellales</taxon>
        <taxon>Cryptococcaceae</taxon>
        <taxon>Kwoniella</taxon>
    </lineage>
</organism>
<evidence type="ECO:0000313" key="3">
    <source>
        <dbReference type="Proteomes" id="UP000092583"/>
    </source>
</evidence>
<evidence type="ECO:0000313" key="2">
    <source>
        <dbReference type="EMBL" id="OCF61371.1"/>
    </source>
</evidence>
<dbReference type="STRING" id="1331196.A0A1B9J0Q7"/>
<accession>A0A1B9J0Q7</accession>
<dbReference type="InterPro" id="IPR036514">
    <property type="entry name" value="SGNH_hydro_sf"/>
</dbReference>
<reference evidence="3" key="2">
    <citation type="submission" date="2013-12" db="EMBL/GenBank/DDBJ databases">
        <title>Evolution of pathogenesis and genome organization in the Tremellales.</title>
        <authorList>
            <person name="Cuomo C."/>
            <person name="Litvintseva A."/>
            <person name="Heitman J."/>
            <person name="Chen Y."/>
            <person name="Sun S."/>
            <person name="Springer D."/>
            <person name="Dromer F."/>
            <person name="Young S."/>
            <person name="Zeng Q."/>
            <person name="Chapman S."/>
            <person name="Gujja S."/>
            <person name="Saif S."/>
            <person name="Birren B."/>
        </authorList>
    </citation>
    <scope>NUCLEOTIDE SEQUENCE [LARGE SCALE GENOMIC DNA]</scope>
    <source>
        <strain evidence="3">CBS 10435</strain>
    </source>
</reference>
<dbReference type="EMBL" id="KI669459">
    <property type="protein sequence ID" value="OCF61371.1"/>
    <property type="molecule type" value="Genomic_DNA"/>
</dbReference>
<dbReference type="Pfam" id="PF13472">
    <property type="entry name" value="Lipase_GDSL_2"/>
    <property type="match status" value="1"/>
</dbReference>
<sequence length="265" mass="30107">MAKSFQDCVILFGDSLTERQDVPQALFERMCQAYARKLDILNRGFGGYTTTGALPLFDKLFAKKGDDASRVRLVTLWFGTNDSVHFPNPRAVHPAQFKRNYEIILDHLTSPNSPYSISQTPVHILLITPPPSYLPQVPLPAKWVRSEERSLEFVNVVRELGKEYRNKETGTWSIEVLDLWKAMEVKAGGLGDGLAPFFHDGCHMTPEGYGVLWEEYRKIVNGPWKGHGLDWEDEDDLPVRVPSVRTIDHTRPDSVLELLGLPSYR</sequence>
<dbReference type="SUPFAM" id="SSF52266">
    <property type="entry name" value="SGNH hydrolase"/>
    <property type="match status" value="1"/>
</dbReference>
<dbReference type="Gene3D" id="3.40.50.1110">
    <property type="entry name" value="SGNH hydrolase"/>
    <property type="match status" value="1"/>
</dbReference>
<reference evidence="2 3" key="1">
    <citation type="submission" date="2013-07" db="EMBL/GenBank/DDBJ databases">
        <title>The Genome Sequence of Kwoniella mangroviensis CBS10435.</title>
        <authorList>
            <consortium name="The Broad Institute Genome Sequencing Platform"/>
            <person name="Cuomo C."/>
            <person name="Litvintseva A."/>
            <person name="Chen Y."/>
            <person name="Heitman J."/>
            <person name="Sun S."/>
            <person name="Springer D."/>
            <person name="Dromer F."/>
            <person name="Young S.K."/>
            <person name="Zeng Q."/>
            <person name="Gargeya S."/>
            <person name="Fitzgerald M."/>
            <person name="Abouelleil A."/>
            <person name="Alvarado L."/>
            <person name="Berlin A.M."/>
            <person name="Chapman S.B."/>
            <person name="Dewar J."/>
            <person name="Goldberg J."/>
            <person name="Griggs A."/>
            <person name="Gujja S."/>
            <person name="Hansen M."/>
            <person name="Howarth C."/>
            <person name="Imamovic A."/>
            <person name="Larimer J."/>
            <person name="McCowan C."/>
            <person name="Murphy C."/>
            <person name="Pearson M."/>
            <person name="Priest M."/>
            <person name="Roberts A."/>
            <person name="Saif S."/>
            <person name="Shea T."/>
            <person name="Sykes S."/>
            <person name="Wortman J."/>
            <person name="Nusbaum C."/>
            <person name="Birren B."/>
        </authorList>
    </citation>
    <scope>NUCLEOTIDE SEQUENCE [LARGE SCALE GENOMIC DNA]</scope>
    <source>
        <strain evidence="2 3">CBS 10435</strain>
    </source>
</reference>
<dbReference type="InterPro" id="IPR045136">
    <property type="entry name" value="Iah1-like"/>
</dbReference>
<protein>
    <recommendedName>
        <fullName evidence="1">SGNH hydrolase-type esterase domain-containing protein</fullName>
    </recommendedName>
</protein>
<gene>
    <name evidence="2" type="ORF">L486_01019</name>
</gene>
<dbReference type="AlphaFoldDB" id="A0A1B9J0Q7"/>
<proteinExistence type="predicted"/>
<dbReference type="OrthoDB" id="671439at2759"/>
<keyword evidence="3" id="KW-1185">Reference proteome</keyword>